<accession>A0A1I6U1N9</accession>
<dbReference type="InterPro" id="IPR001680">
    <property type="entry name" value="WD40_rpt"/>
</dbReference>
<organism evidence="4 5">
    <name type="scientific">Sphingobacterium wenxiniae</name>
    <dbReference type="NCBI Taxonomy" id="683125"/>
    <lineage>
        <taxon>Bacteria</taxon>
        <taxon>Pseudomonadati</taxon>
        <taxon>Bacteroidota</taxon>
        <taxon>Sphingobacteriia</taxon>
        <taxon>Sphingobacteriales</taxon>
        <taxon>Sphingobacteriaceae</taxon>
        <taxon>Sphingobacterium</taxon>
    </lineage>
</organism>
<dbReference type="PANTHER" id="PTHR19848">
    <property type="entry name" value="WD40 REPEAT PROTEIN"/>
    <property type="match status" value="1"/>
</dbReference>
<dbReference type="PROSITE" id="PS50082">
    <property type="entry name" value="WD_REPEATS_2"/>
    <property type="match status" value="3"/>
</dbReference>
<reference evidence="4 5" key="1">
    <citation type="submission" date="2016-10" db="EMBL/GenBank/DDBJ databases">
        <authorList>
            <person name="de Groot N.N."/>
        </authorList>
    </citation>
    <scope>NUCLEOTIDE SEQUENCE [LARGE SCALE GENOMIC DNA]</scope>
    <source>
        <strain evidence="4 5">DSM 22789</strain>
    </source>
</reference>
<dbReference type="InterPro" id="IPR019775">
    <property type="entry name" value="WD40_repeat_CS"/>
</dbReference>
<keyword evidence="1 3" id="KW-0853">WD repeat</keyword>
<evidence type="ECO:0000313" key="5">
    <source>
        <dbReference type="Proteomes" id="UP000198785"/>
    </source>
</evidence>
<feature type="repeat" description="WD" evidence="3">
    <location>
        <begin position="268"/>
        <end position="304"/>
    </location>
</feature>
<dbReference type="Gene3D" id="2.130.10.10">
    <property type="entry name" value="YVTN repeat-like/Quinoprotein amine dehydrogenase"/>
    <property type="match status" value="2"/>
</dbReference>
<dbReference type="InterPro" id="IPR015943">
    <property type="entry name" value="WD40/YVTN_repeat-like_dom_sf"/>
</dbReference>
<gene>
    <name evidence="4" type="ORF">SAMN05660206_107208</name>
</gene>
<dbReference type="EMBL" id="FOZZ01000007">
    <property type="protein sequence ID" value="SFS95342.1"/>
    <property type="molecule type" value="Genomic_DNA"/>
</dbReference>
<feature type="repeat" description="WD" evidence="3">
    <location>
        <begin position="12"/>
        <end position="53"/>
    </location>
</feature>
<dbReference type="SUPFAM" id="SSF50978">
    <property type="entry name" value="WD40 repeat-like"/>
    <property type="match status" value="1"/>
</dbReference>
<dbReference type="PANTHER" id="PTHR19848:SF8">
    <property type="entry name" value="F-BOX AND WD REPEAT DOMAIN CONTAINING 7"/>
    <property type="match status" value="1"/>
</dbReference>
<evidence type="ECO:0000256" key="1">
    <source>
        <dbReference type="ARBA" id="ARBA00022574"/>
    </source>
</evidence>
<dbReference type="RefSeq" id="WP_093366107.1">
    <property type="nucleotide sequence ID" value="NZ_FOZZ01000007.1"/>
</dbReference>
<proteinExistence type="predicted"/>
<keyword evidence="5" id="KW-1185">Reference proteome</keyword>
<dbReference type="Pfam" id="PF00400">
    <property type="entry name" value="WD40"/>
    <property type="match status" value="2"/>
</dbReference>
<dbReference type="Proteomes" id="UP000198785">
    <property type="component" value="Unassembled WGS sequence"/>
</dbReference>
<dbReference type="SMART" id="SM00320">
    <property type="entry name" value="WD40"/>
    <property type="match status" value="5"/>
</dbReference>
<dbReference type="PROSITE" id="PS00678">
    <property type="entry name" value="WD_REPEATS_1"/>
    <property type="match status" value="1"/>
</dbReference>
<dbReference type="OrthoDB" id="933690at2"/>
<evidence type="ECO:0000256" key="2">
    <source>
        <dbReference type="ARBA" id="ARBA00022737"/>
    </source>
</evidence>
<protein>
    <submittedName>
        <fullName evidence="4">WD domain-containing protein, G-beta repeat-containing protein</fullName>
    </submittedName>
</protein>
<dbReference type="STRING" id="683125.SAMN05660206_107208"/>
<evidence type="ECO:0000313" key="4">
    <source>
        <dbReference type="EMBL" id="SFS95342.1"/>
    </source>
</evidence>
<keyword evidence="2" id="KW-0677">Repeat</keyword>
<dbReference type="PROSITE" id="PS50294">
    <property type="entry name" value="WD_REPEATS_REGION"/>
    <property type="match status" value="1"/>
</dbReference>
<dbReference type="InterPro" id="IPR036322">
    <property type="entry name" value="WD40_repeat_dom_sf"/>
</dbReference>
<feature type="repeat" description="WD" evidence="3">
    <location>
        <begin position="220"/>
        <end position="261"/>
    </location>
</feature>
<dbReference type="AlphaFoldDB" id="A0A1I6U1N9"/>
<sequence>MHAVDIFLKHTLSGHQNPIFAVENGVLETSFYTGGNDKGVVEWDILSGKFKRILCAVPASVYALHRIVGTSLLAIGMRNGEVWLVDTETQTLEKKFKVDRGAVFSLQAIAEKQELIAVGEEGMAYIWSLENGELLYRFRITDTTIRTLALYPDQQQVVFGDKEGRLHLYAVADYQLLTKSAVHTMPVTALLATDTALYSGGRDAQLYQLGRQGLHVEQNLTPHMFTVYDILQYPGSNLLITVSRDKAIKFWDKSNLSLLKNVSQEKGFDSHRLSINAACIHSLSQQLITVSDDKLVKVWDVVVD</sequence>
<evidence type="ECO:0000256" key="3">
    <source>
        <dbReference type="PROSITE-ProRule" id="PRU00221"/>
    </source>
</evidence>
<name>A0A1I6U1N9_9SPHI</name>